<protein>
    <submittedName>
        <fullName evidence="5">Bacterial extracellular solute-binding protein, family 5</fullName>
    </submittedName>
</protein>
<dbReference type="InterPro" id="IPR000914">
    <property type="entry name" value="SBP_5_dom"/>
</dbReference>
<dbReference type="PANTHER" id="PTHR30290:SF9">
    <property type="entry name" value="OLIGOPEPTIDE-BINDING PROTEIN APPA"/>
    <property type="match status" value="1"/>
</dbReference>
<keyword evidence="2" id="KW-0813">Transport</keyword>
<evidence type="ECO:0000256" key="2">
    <source>
        <dbReference type="ARBA" id="ARBA00022448"/>
    </source>
</evidence>
<feature type="domain" description="SLH" evidence="4">
    <location>
        <begin position="14"/>
        <end position="73"/>
    </location>
</feature>
<reference evidence="5 6" key="2">
    <citation type="journal article" date="2014" name="Genome Announc.">
        <title>Complete Genome Sequence of Coprothermobacter proteolyticus DSM 5265.</title>
        <authorList>
            <person name="Alexiev A."/>
            <person name="Coil D.A."/>
            <person name="Badger J.H."/>
            <person name="Enticknap J."/>
            <person name="Ward N."/>
            <person name="Robb F.T."/>
            <person name="Eisen J.A."/>
        </authorList>
    </citation>
    <scope>NUCLEOTIDE SEQUENCE [LARGE SCALE GENOMIC DNA]</scope>
    <source>
        <strain evidence="6">ATCC 35245 / DSM 5265 / OCM 4 / BT</strain>
    </source>
</reference>
<dbReference type="KEGG" id="cpo:COPRO5265_0129"/>
<evidence type="ECO:0000256" key="1">
    <source>
        <dbReference type="ARBA" id="ARBA00005695"/>
    </source>
</evidence>
<evidence type="ECO:0000313" key="5">
    <source>
        <dbReference type="EMBL" id="ACI18220.1"/>
    </source>
</evidence>
<dbReference type="Pfam" id="PF00395">
    <property type="entry name" value="SLH"/>
    <property type="match status" value="2"/>
</dbReference>
<sequence>MLVASSFVGFSPVNAANFSDVPKTHQYYKYITKLADAGIVKGRSATQYAPDATLNRAELATLLVNLKKLPLETSKQYFKDVPKGTWYYGYVNAAAKAGLVTGYEDGTYRPNNPVTRAELAVVGLRGLGVTQATIDQYAKNPIYLSSDESKYTNYWAKGWLTAAIMPRYQVLSWRQPGRLIAADKAATRGEAAYTIYKMKWPVKKGGQLYIVEEQEPATLFSALDSMAAMTQVLALIMDGEQGSDWRGNWWPQMGRWVPTTENGKQVIYEKPQKITLQDGTQVDIYMRYDFGLRPGLKWSDGQPITADDFIFGTLLYLAKDMPVPGLDPYDSVARIEKLDDYTIRVYFTAVDKENPYNVYAKYGLPLYPKHWFEQNVLKTTVTYPKTIDFVLKHDEEMTYLSDVSYTLPRNLKEVMDKNVEAIVNSSYNTKPMHTGPYKITNWVQKGYMEFVPDPNYFLGPGLFDKVVFAFRSAESGLAELLRGQPDVAVMGVINTQNAKTLSANSNFLKQYKLNSIPSVFWEHFTVNFDDPNNLPDAPKPGVAYTHPFLSDNRVRQALSYAINRQDISNRVYYGMRPLAYYHVLPGSAFDEPSLKNVFIYDPGKADTLLKQAGLTKGTDGVYAKGGKKLSLLAQTTNRTDRINTLQIIQQQYKQVGINLSMQPLNSSDFFNTVLPHRTFEIGLFAWGQSSILEPGGTTLYMSRYIPSKSNGYQGQNYSGFRNAEADALMNKWTSFDMTERTKAYKDFGRLYFGVYMPEMPIVWHDQHDAVKLNIEGYDLGLDVAAHTWNIAWWYRE</sequence>
<evidence type="ECO:0000313" key="6">
    <source>
        <dbReference type="Proteomes" id="UP000001732"/>
    </source>
</evidence>
<evidence type="ECO:0000259" key="4">
    <source>
        <dbReference type="PROSITE" id="PS51272"/>
    </source>
</evidence>
<dbReference type="STRING" id="309798.COPRO5265_0129"/>
<keyword evidence="6" id="KW-1185">Reference proteome</keyword>
<dbReference type="GO" id="GO:1904680">
    <property type="term" value="F:peptide transmembrane transporter activity"/>
    <property type="evidence" value="ECO:0007669"/>
    <property type="project" value="TreeGrafter"/>
</dbReference>
<dbReference type="Gene3D" id="3.90.76.10">
    <property type="entry name" value="Dipeptide-binding Protein, Domain 1"/>
    <property type="match status" value="1"/>
</dbReference>
<dbReference type="eggNOG" id="COG0747">
    <property type="taxonomic scope" value="Bacteria"/>
</dbReference>
<name>B5Y6V2_COPPD</name>
<dbReference type="Gene3D" id="3.10.105.10">
    <property type="entry name" value="Dipeptide-binding Protein, Domain 3"/>
    <property type="match status" value="1"/>
</dbReference>
<accession>B5Y6V2</accession>
<dbReference type="AlphaFoldDB" id="B5Y6V2"/>
<evidence type="ECO:0000256" key="3">
    <source>
        <dbReference type="ARBA" id="ARBA00022729"/>
    </source>
</evidence>
<dbReference type="InterPro" id="IPR001119">
    <property type="entry name" value="SLH_dom"/>
</dbReference>
<comment type="similarity">
    <text evidence="1">Belongs to the bacterial solute-binding protein 5 family.</text>
</comment>
<dbReference type="Proteomes" id="UP000001732">
    <property type="component" value="Chromosome"/>
</dbReference>
<dbReference type="CDD" id="cd08513">
    <property type="entry name" value="PBP2_thermophilic_Hb8_like"/>
    <property type="match status" value="1"/>
</dbReference>
<dbReference type="InterPro" id="IPR039424">
    <property type="entry name" value="SBP_5"/>
</dbReference>
<proteinExistence type="inferred from homology"/>
<feature type="domain" description="SLH" evidence="4">
    <location>
        <begin position="74"/>
        <end position="137"/>
    </location>
</feature>
<dbReference type="SUPFAM" id="SSF53850">
    <property type="entry name" value="Periplasmic binding protein-like II"/>
    <property type="match status" value="1"/>
</dbReference>
<dbReference type="Pfam" id="PF00496">
    <property type="entry name" value="SBP_bac_5"/>
    <property type="match status" value="1"/>
</dbReference>
<dbReference type="PANTHER" id="PTHR30290">
    <property type="entry name" value="PERIPLASMIC BINDING COMPONENT OF ABC TRANSPORTER"/>
    <property type="match status" value="1"/>
</dbReference>
<dbReference type="EMBL" id="CP001145">
    <property type="protein sequence ID" value="ACI18220.1"/>
    <property type="molecule type" value="Genomic_DNA"/>
</dbReference>
<keyword evidence="3" id="KW-0732">Signal</keyword>
<dbReference type="Gene3D" id="3.40.190.10">
    <property type="entry name" value="Periplasmic binding protein-like II"/>
    <property type="match status" value="1"/>
</dbReference>
<dbReference type="PROSITE" id="PS51272">
    <property type="entry name" value="SLH"/>
    <property type="match status" value="2"/>
</dbReference>
<reference evidence="6" key="1">
    <citation type="submission" date="2008-08" db="EMBL/GenBank/DDBJ databases">
        <title>The complete genome sequence of Coprothermobacter proteolyticus strain ATCC 5245 / DSM 5265 / BT.</title>
        <authorList>
            <person name="Dodson R.J."/>
            <person name="Durkin A.S."/>
            <person name="Wu M."/>
            <person name="Eisen J."/>
            <person name="Sutton G."/>
        </authorList>
    </citation>
    <scope>NUCLEOTIDE SEQUENCE [LARGE SCALE GENOMIC DNA]</scope>
    <source>
        <strain evidence="6">ATCC 35245 / DSM 5265 / OCM 4 / BT</strain>
    </source>
</reference>
<organism evidence="5 6">
    <name type="scientific">Coprothermobacter proteolyticus (strain ATCC 35245 / DSM 5265 / OCM 4 / BT)</name>
    <dbReference type="NCBI Taxonomy" id="309798"/>
    <lineage>
        <taxon>Bacteria</taxon>
        <taxon>Pseudomonadati</taxon>
        <taxon>Coprothermobacterota</taxon>
        <taxon>Coprothermobacteria</taxon>
        <taxon>Coprothermobacterales</taxon>
        <taxon>Coprothermobacteraceae</taxon>
        <taxon>Coprothermobacter</taxon>
    </lineage>
</organism>
<gene>
    <name evidence="5" type="ordered locus">COPRO5265_0129</name>
</gene>
<dbReference type="GO" id="GO:0015833">
    <property type="term" value="P:peptide transport"/>
    <property type="evidence" value="ECO:0007669"/>
    <property type="project" value="TreeGrafter"/>
</dbReference>